<dbReference type="InterPro" id="IPR004090">
    <property type="entry name" value="Chemotax_Me-accpt_rcpt"/>
</dbReference>
<dbReference type="Gene3D" id="6.10.340.10">
    <property type="match status" value="1"/>
</dbReference>
<dbReference type="GO" id="GO:0005886">
    <property type="term" value="C:plasma membrane"/>
    <property type="evidence" value="ECO:0007669"/>
    <property type="project" value="UniProtKB-SubCell"/>
</dbReference>
<dbReference type="GO" id="GO:0007165">
    <property type="term" value="P:signal transduction"/>
    <property type="evidence" value="ECO:0007669"/>
    <property type="project" value="UniProtKB-KW"/>
</dbReference>
<keyword evidence="4 6" id="KW-0807">Transducer</keyword>
<evidence type="ECO:0000256" key="5">
    <source>
        <dbReference type="ARBA" id="ARBA00029447"/>
    </source>
</evidence>
<keyword evidence="2" id="KW-1003">Cell membrane</keyword>
<dbReference type="PANTHER" id="PTHR32089:SF112">
    <property type="entry name" value="LYSOZYME-LIKE PROTEIN-RELATED"/>
    <property type="match status" value="1"/>
</dbReference>
<evidence type="ECO:0000256" key="3">
    <source>
        <dbReference type="ARBA" id="ARBA00023136"/>
    </source>
</evidence>
<sequence>MVPVKHLKVQTKIISLTLISALFMIVIGFAGYKTTDLMSTESNEMYNQNVRAISDVSQIIIDNRTIEAALLEFIITTDDERNTALDASIKERLTQNQTLYTDMSTIKLSPATTKLYDTYTQSLTDYTSKIEEVLQNASQNNNTEAYRVFQNDVEPLRIAMNDTTRQLNALLKSEAQINNQEAVHLASVAKLVLIIVFIAGALLSALLGLWISRTISRPLKHLQELMSRAGEGDLTVEGTYTSRDEIGQVTQSFNAMVNNVKDIIRKVDESAMTLSASSEELTASADQTAQAAEHIAVATNEMSTGIESQVESVNQVNQSIGSMYERMGHVAAISNEVNQMTEQMNNDAKNGLSEVTEITNLIQEIAKDMQDNLVVMTNLNDKSNQISIASSAIQQIAQQTNLLALNASIEAARAGDAGRGFAVVAEEIRKLASSTADSSKLISNMVQSIQHDSNMAVEQVHKSSDSIQSTVASSTRVNTAFQAIQHSVSNTTEKILRTGSLIQEVAKQSETIAEAMGHVSAISEESSAGIQQTGAASEEQLSTMEEVSSAARYLADLAENLQTTLARFKI</sequence>
<dbReference type="InterPro" id="IPR004089">
    <property type="entry name" value="MCPsignal_dom"/>
</dbReference>
<evidence type="ECO:0000259" key="9">
    <source>
        <dbReference type="PROSITE" id="PS50885"/>
    </source>
</evidence>
<dbReference type="Pfam" id="PF12729">
    <property type="entry name" value="4HB_MCP_1"/>
    <property type="match status" value="1"/>
</dbReference>
<dbReference type="SMART" id="SM00283">
    <property type="entry name" value="MA"/>
    <property type="match status" value="1"/>
</dbReference>
<dbReference type="AlphaFoldDB" id="A0A1E3L2K8"/>
<dbReference type="InterPro" id="IPR024478">
    <property type="entry name" value="HlyB_4HB_MCP"/>
</dbReference>
<proteinExistence type="inferred from homology"/>
<feature type="transmembrane region" description="Helical" evidence="7">
    <location>
        <begin position="191"/>
        <end position="211"/>
    </location>
</feature>
<keyword evidence="3 7" id="KW-0472">Membrane</keyword>
<dbReference type="CDD" id="cd06225">
    <property type="entry name" value="HAMP"/>
    <property type="match status" value="1"/>
</dbReference>
<keyword evidence="11" id="KW-1185">Reference proteome</keyword>
<evidence type="ECO:0000313" key="10">
    <source>
        <dbReference type="EMBL" id="ODP27200.1"/>
    </source>
</evidence>
<dbReference type="InterPro" id="IPR003660">
    <property type="entry name" value="HAMP_dom"/>
</dbReference>
<evidence type="ECO:0000256" key="7">
    <source>
        <dbReference type="SAM" id="Phobius"/>
    </source>
</evidence>
<comment type="subcellular location">
    <subcellularLocation>
        <location evidence="1">Cell membrane</location>
    </subcellularLocation>
</comment>
<protein>
    <submittedName>
        <fullName evidence="10">Methyl-accepting chemotaxis protein McpB</fullName>
    </submittedName>
</protein>
<dbReference type="PRINTS" id="PR00260">
    <property type="entry name" value="CHEMTRNSDUCR"/>
</dbReference>
<comment type="similarity">
    <text evidence="5">Belongs to the methyl-accepting chemotaxis (MCP) protein family.</text>
</comment>
<feature type="transmembrane region" description="Helical" evidence="7">
    <location>
        <begin position="13"/>
        <end position="32"/>
    </location>
</feature>
<keyword evidence="7" id="KW-0812">Transmembrane</keyword>
<dbReference type="Pfam" id="PF00672">
    <property type="entry name" value="HAMP"/>
    <property type="match status" value="1"/>
</dbReference>
<comment type="caution">
    <text evidence="10">The sequence shown here is derived from an EMBL/GenBank/DDBJ whole genome shotgun (WGS) entry which is preliminary data.</text>
</comment>
<name>A0A1E3L2K8_9BACL</name>
<feature type="domain" description="Methyl-accepting transducer" evidence="8">
    <location>
        <begin position="284"/>
        <end position="520"/>
    </location>
</feature>
<gene>
    <name evidence="10" type="ORF">PTI45_03437</name>
</gene>
<dbReference type="STRING" id="1886670.PTI45_03437"/>
<dbReference type="PATRIC" id="fig|1886670.3.peg.3495"/>
<dbReference type="GO" id="GO:0006935">
    <property type="term" value="P:chemotaxis"/>
    <property type="evidence" value="ECO:0007669"/>
    <property type="project" value="InterPro"/>
</dbReference>
<dbReference type="Pfam" id="PF00015">
    <property type="entry name" value="MCPsignal"/>
    <property type="match status" value="1"/>
</dbReference>
<dbReference type="PROSITE" id="PS50111">
    <property type="entry name" value="CHEMOTAXIS_TRANSDUC_2"/>
    <property type="match status" value="1"/>
</dbReference>
<evidence type="ECO:0000313" key="11">
    <source>
        <dbReference type="Proteomes" id="UP000094578"/>
    </source>
</evidence>
<dbReference type="GO" id="GO:0004888">
    <property type="term" value="F:transmembrane signaling receptor activity"/>
    <property type="evidence" value="ECO:0007669"/>
    <property type="project" value="InterPro"/>
</dbReference>
<evidence type="ECO:0000256" key="6">
    <source>
        <dbReference type="PROSITE-ProRule" id="PRU00284"/>
    </source>
</evidence>
<evidence type="ECO:0000256" key="1">
    <source>
        <dbReference type="ARBA" id="ARBA00004236"/>
    </source>
</evidence>
<dbReference type="EMBL" id="MDER01000065">
    <property type="protein sequence ID" value="ODP27200.1"/>
    <property type="molecule type" value="Genomic_DNA"/>
</dbReference>
<organism evidence="10 11">
    <name type="scientific">Paenibacillus nuruki</name>
    <dbReference type="NCBI Taxonomy" id="1886670"/>
    <lineage>
        <taxon>Bacteria</taxon>
        <taxon>Bacillati</taxon>
        <taxon>Bacillota</taxon>
        <taxon>Bacilli</taxon>
        <taxon>Bacillales</taxon>
        <taxon>Paenibacillaceae</taxon>
        <taxon>Paenibacillus</taxon>
    </lineage>
</organism>
<evidence type="ECO:0000259" key="8">
    <source>
        <dbReference type="PROSITE" id="PS50111"/>
    </source>
</evidence>
<accession>A0A1E3L2K8</accession>
<dbReference type="PROSITE" id="PS50885">
    <property type="entry name" value="HAMP"/>
    <property type="match status" value="1"/>
</dbReference>
<reference evidence="10 11" key="1">
    <citation type="submission" date="2016-08" db="EMBL/GenBank/DDBJ databases">
        <title>Genome sequencing of Paenibacillus sp. TI45-13ar, isolated from Korean traditional nuruk.</title>
        <authorList>
            <person name="Kim S.-J."/>
        </authorList>
    </citation>
    <scope>NUCLEOTIDE SEQUENCE [LARGE SCALE GENOMIC DNA]</scope>
    <source>
        <strain evidence="10 11">TI45-13ar</strain>
    </source>
</reference>
<feature type="domain" description="HAMP" evidence="9">
    <location>
        <begin position="213"/>
        <end position="265"/>
    </location>
</feature>
<evidence type="ECO:0000256" key="4">
    <source>
        <dbReference type="ARBA" id="ARBA00023224"/>
    </source>
</evidence>
<dbReference type="SUPFAM" id="SSF58104">
    <property type="entry name" value="Methyl-accepting chemotaxis protein (MCP) signaling domain"/>
    <property type="match status" value="1"/>
</dbReference>
<keyword evidence="7" id="KW-1133">Transmembrane helix</keyword>
<evidence type="ECO:0000256" key="2">
    <source>
        <dbReference type="ARBA" id="ARBA00022475"/>
    </source>
</evidence>
<dbReference type="PANTHER" id="PTHR32089">
    <property type="entry name" value="METHYL-ACCEPTING CHEMOTAXIS PROTEIN MCPB"/>
    <property type="match status" value="1"/>
</dbReference>
<dbReference type="Gene3D" id="1.10.287.950">
    <property type="entry name" value="Methyl-accepting chemotaxis protein"/>
    <property type="match status" value="1"/>
</dbReference>
<dbReference type="SMART" id="SM00304">
    <property type="entry name" value="HAMP"/>
    <property type="match status" value="1"/>
</dbReference>
<dbReference type="Proteomes" id="UP000094578">
    <property type="component" value="Unassembled WGS sequence"/>
</dbReference>